<evidence type="ECO:0000313" key="2">
    <source>
        <dbReference type="Proteomes" id="UP000002734"/>
    </source>
</evidence>
<dbReference type="RefSeq" id="WP_012765452.1">
    <property type="nucleotide sequence ID" value="NC_012880.1"/>
</dbReference>
<reference evidence="1" key="1">
    <citation type="submission" date="2009-06" db="EMBL/GenBank/DDBJ databases">
        <title>Complete sequence of Dickeya dadantii Ech703.</title>
        <authorList>
            <consortium name="US DOE Joint Genome Institute"/>
            <person name="Lucas S."/>
            <person name="Copeland A."/>
            <person name="Lapidus A."/>
            <person name="Glavina del Rio T."/>
            <person name="Dalin E."/>
            <person name="Tice H."/>
            <person name="Bruce D."/>
            <person name="Goodwin L."/>
            <person name="Pitluck S."/>
            <person name="Chertkov O."/>
            <person name="Brettin T."/>
            <person name="Detter J.C."/>
            <person name="Han C."/>
            <person name="Larimer F."/>
            <person name="Land M."/>
            <person name="Hauser L."/>
            <person name="Kyrpides N."/>
            <person name="Mikhailova N."/>
            <person name="Balakrishnan V."/>
            <person name="Glasner J."/>
            <person name="Perna N.T."/>
        </authorList>
    </citation>
    <scope>NUCLEOTIDE SEQUENCE [LARGE SCALE GENOMIC DNA]</scope>
    <source>
        <strain evidence="1">Ech703</strain>
    </source>
</reference>
<sequence length="146" mass="16055">MHNTLTIDADWVRFSTPDAVLTLGYRAIARRFFHRDIPSPYEVEMAIAAIEDTIQATPALHHVASHFACADGYLAAIARSAGVNGPLLTQQQIENVFNRVADVIAGSPKYHDEFPDGADFISYLVIVRELSHHLNIQQITLTGAAT</sequence>
<gene>
    <name evidence="1" type="ordered locus">Dd703_1840</name>
</gene>
<keyword evidence="2" id="KW-1185">Reference proteome</keyword>
<proteinExistence type="predicted"/>
<evidence type="ECO:0000313" key="1">
    <source>
        <dbReference type="EMBL" id="ACS85635.1"/>
    </source>
</evidence>
<dbReference type="HOGENOM" id="CLU_1739281_0_0_6"/>
<dbReference type="KEGG" id="dda:Dd703_1840"/>
<accession>C6C525</accession>
<protein>
    <submittedName>
        <fullName evidence="1">Uncharacterized protein</fullName>
    </submittedName>
</protein>
<dbReference type="eggNOG" id="COG0248">
    <property type="taxonomic scope" value="Bacteria"/>
</dbReference>
<dbReference type="AlphaFoldDB" id="C6C525"/>
<dbReference type="Proteomes" id="UP000002734">
    <property type="component" value="Chromosome"/>
</dbReference>
<dbReference type="STRING" id="579405.Dd703_1840"/>
<name>C6C525_MUSP7</name>
<dbReference type="EMBL" id="CP001654">
    <property type="protein sequence ID" value="ACS85635.1"/>
    <property type="molecule type" value="Genomic_DNA"/>
</dbReference>
<organism evidence="1 2">
    <name type="scientific">Musicola paradisiaca (strain Ech703)</name>
    <name type="common">Dickeya paradisiaca</name>
    <name type="synonym">Dickeya dadantii</name>
    <dbReference type="NCBI Taxonomy" id="579405"/>
    <lineage>
        <taxon>Bacteria</taxon>
        <taxon>Pseudomonadati</taxon>
        <taxon>Pseudomonadota</taxon>
        <taxon>Gammaproteobacteria</taxon>
        <taxon>Enterobacterales</taxon>
        <taxon>Pectobacteriaceae</taxon>
        <taxon>Musicola</taxon>
    </lineage>
</organism>